<reference evidence="2" key="1">
    <citation type="submission" date="2023-10" db="EMBL/GenBank/DDBJ databases">
        <authorList>
            <person name="Chen Y."/>
            <person name="Shah S."/>
            <person name="Dougan E. K."/>
            <person name="Thang M."/>
            <person name="Chan C."/>
        </authorList>
    </citation>
    <scope>NUCLEOTIDE SEQUENCE [LARGE SCALE GENOMIC DNA]</scope>
</reference>
<evidence type="ECO:0000256" key="1">
    <source>
        <dbReference type="SAM" id="Phobius"/>
    </source>
</evidence>
<accession>A0ABN9WWI0</accession>
<comment type="caution">
    <text evidence="2">The sequence shown here is derived from an EMBL/GenBank/DDBJ whole genome shotgun (WGS) entry which is preliminary data.</text>
</comment>
<dbReference type="EMBL" id="CAUYUJ010019445">
    <property type="protein sequence ID" value="CAK0891226.1"/>
    <property type="molecule type" value="Genomic_DNA"/>
</dbReference>
<organism evidence="2 3">
    <name type="scientific">Prorocentrum cordatum</name>
    <dbReference type="NCBI Taxonomy" id="2364126"/>
    <lineage>
        <taxon>Eukaryota</taxon>
        <taxon>Sar</taxon>
        <taxon>Alveolata</taxon>
        <taxon>Dinophyceae</taxon>
        <taxon>Prorocentrales</taxon>
        <taxon>Prorocentraceae</taxon>
        <taxon>Prorocentrum</taxon>
    </lineage>
</organism>
<evidence type="ECO:0000313" key="3">
    <source>
        <dbReference type="Proteomes" id="UP001189429"/>
    </source>
</evidence>
<proteinExistence type="predicted"/>
<feature type="transmembrane region" description="Helical" evidence="1">
    <location>
        <begin position="360"/>
        <end position="378"/>
    </location>
</feature>
<dbReference type="Proteomes" id="UP001189429">
    <property type="component" value="Unassembled WGS sequence"/>
</dbReference>
<name>A0ABN9WWI0_9DINO</name>
<protein>
    <submittedName>
        <fullName evidence="2">Uncharacterized protein</fullName>
    </submittedName>
</protein>
<sequence>MKRPRPRRSLGRLLALGLPGAAGSRLREGGRGAEASAVAAAVRTARALLSRSPPVVHLGSAIDGMLRGQQAHGDPRCPCVGLDGLVGRRTARVEGEEVEFPADLGGQCKAWDDGFHPRCEPGESAPWCGEAWCYVDPCNCDMPVAPTLSEYLPEGAYQGKPIHFSYATCDAVDAWTRGHARRPPVDVAATCSREQDEEVWGKRGCPCIGIGDGAGATEVQLGQNRVAYPAGLGARCEAWDQGRHPDCRGPGAGEWCARKWCYVDPCSCNLAVAPRGSSYLNGTTHLGRPLHYSYAACGNEDPRPDGDACAGLSRLVCEGGGVEAAARCRWDHAGGRCVSWGLPALCDPGHGARSSAARHGLLLVLLLALGGWVLPLLAP</sequence>
<evidence type="ECO:0000313" key="2">
    <source>
        <dbReference type="EMBL" id="CAK0891226.1"/>
    </source>
</evidence>
<gene>
    <name evidence="2" type="ORF">PCOR1329_LOCUS71225</name>
</gene>
<keyword evidence="1" id="KW-1133">Transmembrane helix</keyword>
<keyword evidence="1" id="KW-0472">Membrane</keyword>
<keyword evidence="3" id="KW-1185">Reference proteome</keyword>
<keyword evidence="1" id="KW-0812">Transmembrane</keyword>